<reference evidence="2 3" key="1">
    <citation type="submission" date="2019-03" db="EMBL/GenBank/DDBJ databases">
        <title>Genomic Encyclopedia of Archaeal and Bacterial Type Strains, Phase II (KMG-II): from individual species to whole genera.</title>
        <authorList>
            <person name="Goeker M."/>
        </authorList>
    </citation>
    <scope>NUCLEOTIDE SEQUENCE [LARGE SCALE GENOMIC DNA]</scope>
    <source>
        <strain evidence="2 3">ATCC 25309</strain>
    </source>
</reference>
<feature type="binding site" evidence="1">
    <location>
        <position position="271"/>
    </location>
    <ligand>
        <name>Mg(2+)</name>
        <dbReference type="ChEBI" id="CHEBI:18420"/>
        <label>1</label>
    </ligand>
</feature>
<dbReference type="GO" id="GO:0046872">
    <property type="term" value="F:metal ion binding"/>
    <property type="evidence" value="ECO:0007669"/>
    <property type="project" value="UniProtKB-KW"/>
</dbReference>
<keyword evidence="3" id="KW-1185">Reference proteome</keyword>
<feature type="binding site" evidence="1">
    <location>
        <position position="55"/>
    </location>
    <ligand>
        <name>Mg(2+)</name>
        <dbReference type="ChEBI" id="CHEBI:18420"/>
        <label>1</label>
    </ligand>
</feature>
<dbReference type="EMBL" id="SOCA01000003">
    <property type="protein sequence ID" value="TDU70814.1"/>
    <property type="molecule type" value="Genomic_DNA"/>
</dbReference>
<evidence type="ECO:0000313" key="3">
    <source>
        <dbReference type="Proteomes" id="UP000295662"/>
    </source>
</evidence>
<dbReference type="PANTHER" id="PTHR16222">
    <property type="entry name" value="ADP-RIBOSYLGLYCOHYDROLASE"/>
    <property type="match status" value="1"/>
</dbReference>
<comment type="cofactor">
    <cofactor evidence="1">
        <name>Mg(2+)</name>
        <dbReference type="ChEBI" id="CHEBI:18420"/>
    </cofactor>
    <text evidence="1">Binds 2 magnesium ions per subunit.</text>
</comment>
<proteinExistence type="predicted"/>
<dbReference type="Gene3D" id="1.10.4080.10">
    <property type="entry name" value="ADP-ribosylation/Crystallin J1"/>
    <property type="match status" value="1"/>
</dbReference>
<evidence type="ECO:0000313" key="2">
    <source>
        <dbReference type="EMBL" id="TDU70814.1"/>
    </source>
</evidence>
<name>A0A4R7RY08_9BACT</name>
<dbReference type="AlphaFoldDB" id="A0A4R7RY08"/>
<dbReference type="InterPro" id="IPR050792">
    <property type="entry name" value="ADP-ribosylglycohydrolase"/>
</dbReference>
<keyword evidence="1" id="KW-0479">Metal-binding</keyword>
<evidence type="ECO:0000256" key="1">
    <source>
        <dbReference type="PIRSR" id="PIRSR605502-1"/>
    </source>
</evidence>
<dbReference type="InterPro" id="IPR036705">
    <property type="entry name" value="Ribosyl_crysJ1_sf"/>
</dbReference>
<keyword evidence="2" id="KW-0378">Hydrolase</keyword>
<keyword evidence="1" id="KW-0460">Magnesium</keyword>
<dbReference type="SUPFAM" id="SSF101478">
    <property type="entry name" value="ADP-ribosylglycohydrolase"/>
    <property type="match status" value="1"/>
</dbReference>
<gene>
    <name evidence="2" type="ORF">EI77_01932</name>
</gene>
<dbReference type="Proteomes" id="UP000295662">
    <property type="component" value="Unassembled WGS sequence"/>
</dbReference>
<organism evidence="2 3">
    <name type="scientific">Prosthecobacter fusiformis</name>
    <dbReference type="NCBI Taxonomy" id="48464"/>
    <lineage>
        <taxon>Bacteria</taxon>
        <taxon>Pseudomonadati</taxon>
        <taxon>Verrucomicrobiota</taxon>
        <taxon>Verrucomicrobiia</taxon>
        <taxon>Verrucomicrobiales</taxon>
        <taxon>Verrucomicrobiaceae</taxon>
        <taxon>Prosthecobacter</taxon>
    </lineage>
</organism>
<feature type="binding site" evidence="1">
    <location>
        <position position="56"/>
    </location>
    <ligand>
        <name>Mg(2+)</name>
        <dbReference type="ChEBI" id="CHEBI:18420"/>
        <label>1</label>
    </ligand>
</feature>
<feature type="binding site" evidence="1">
    <location>
        <position position="269"/>
    </location>
    <ligand>
        <name>Mg(2+)</name>
        <dbReference type="ChEBI" id="CHEBI:18420"/>
        <label>1</label>
    </ligand>
</feature>
<feature type="binding site" evidence="1">
    <location>
        <position position="272"/>
    </location>
    <ligand>
        <name>Mg(2+)</name>
        <dbReference type="ChEBI" id="CHEBI:18420"/>
        <label>1</label>
    </ligand>
</feature>
<dbReference type="PANTHER" id="PTHR16222:SF12">
    <property type="entry name" value="ADP-RIBOSYLGLYCOHYDROLASE-RELATED"/>
    <property type="match status" value="1"/>
</dbReference>
<dbReference type="GO" id="GO:0016787">
    <property type="term" value="F:hydrolase activity"/>
    <property type="evidence" value="ECO:0007669"/>
    <property type="project" value="UniProtKB-KW"/>
</dbReference>
<dbReference type="OrthoDB" id="9798107at2"/>
<dbReference type="InterPro" id="IPR005502">
    <property type="entry name" value="Ribosyl_crysJ1"/>
</dbReference>
<feature type="binding site" evidence="1">
    <location>
        <position position="57"/>
    </location>
    <ligand>
        <name>Mg(2+)</name>
        <dbReference type="ChEBI" id="CHEBI:18420"/>
        <label>1</label>
    </ligand>
</feature>
<accession>A0A4R7RY08</accession>
<dbReference type="Pfam" id="PF03747">
    <property type="entry name" value="ADP_ribosyl_GH"/>
    <property type="match status" value="1"/>
</dbReference>
<dbReference type="RefSeq" id="WP_133795025.1">
    <property type="nucleotide sequence ID" value="NZ_SOCA01000003.1"/>
</dbReference>
<protein>
    <submittedName>
        <fullName evidence="2">ADP-ribosylglycohydrolase</fullName>
    </submittedName>
</protein>
<comment type="caution">
    <text evidence="2">The sequence shown here is derived from an EMBL/GenBank/DDBJ whole genome shotgun (WGS) entry which is preliminary data.</text>
</comment>
<sequence length="305" mass="32746">MNVESTHTARFQRALLSLDGLSVGDSLGQLLTTCARGARRVIAEGALPGPKWWHTDDTQMAMAIVEELAEMKRISQDSLAHRFAERYQVDPGRGYGKGARMQLEQILAGDSWQQTSVAAFNGRGSKGNGGAMRVAPLGAYFADDVDLLITESRASALITHSHPEGVAGTVAVALAAGAICKAQGQPMSEAREKLWETVLKLTPEGETLDGIRKASVVPLEMEPEYAARLLGSGYLVTAPDTVPFALWCAARHLDDYQEAMINTLEGDGDCDTNCAIVGGIVALFVGRNGIPENWLKAREPLDLNL</sequence>